<keyword evidence="3 4" id="KW-0206">Cytoskeleton</keyword>
<accession>A0A2G9H5Y8</accession>
<dbReference type="GO" id="GO:0000922">
    <property type="term" value="C:spindle pole"/>
    <property type="evidence" value="ECO:0007669"/>
    <property type="project" value="InterPro"/>
</dbReference>
<dbReference type="GO" id="GO:0051321">
    <property type="term" value="P:meiotic cell cycle"/>
    <property type="evidence" value="ECO:0007669"/>
    <property type="project" value="TreeGrafter"/>
</dbReference>
<evidence type="ECO:0000313" key="6">
    <source>
        <dbReference type="Proteomes" id="UP000231279"/>
    </source>
</evidence>
<evidence type="ECO:0000256" key="2">
    <source>
        <dbReference type="ARBA" id="ARBA00022701"/>
    </source>
</evidence>
<keyword evidence="1 4" id="KW-0963">Cytoplasm</keyword>
<proteinExistence type="inferred from homology"/>
<dbReference type="GO" id="GO:0051225">
    <property type="term" value="P:spindle assembly"/>
    <property type="evidence" value="ECO:0007669"/>
    <property type="project" value="TreeGrafter"/>
</dbReference>
<evidence type="ECO:0000256" key="3">
    <source>
        <dbReference type="ARBA" id="ARBA00023212"/>
    </source>
</evidence>
<comment type="subcellular location">
    <subcellularLocation>
        <location evidence="4">Cytoplasm</location>
        <location evidence="4">Cytoskeleton</location>
        <location evidence="4">Microtubule organizing center</location>
    </subcellularLocation>
</comment>
<gene>
    <name evidence="5" type="ORF">CDL12_14456</name>
</gene>
<dbReference type="GO" id="GO:0031122">
    <property type="term" value="P:cytoplasmic microtubule organization"/>
    <property type="evidence" value="ECO:0007669"/>
    <property type="project" value="TreeGrafter"/>
</dbReference>
<evidence type="ECO:0000256" key="1">
    <source>
        <dbReference type="ARBA" id="ARBA00022490"/>
    </source>
</evidence>
<comment type="similarity">
    <text evidence="4">Belongs to the TUBGCP family.</text>
</comment>
<protein>
    <recommendedName>
        <fullName evidence="4">Gamma-tubulin complex component</fullName>
    </recommendedName>
</protein>
<dbReference type="PANTHER" id="PTHR19302">
    <property type="entry name" value="GAMMA TUBULIN COMPLEX PROTEIN"/>
    <property type="match status" value="1"/>
</dbReference>
<evidence type="ECO:0000313" key="5">
    <source>
        <dbReference type="EMBL" id="PIN12931.1"/>
    </source>
</evidence>
<dbReference type="InterPro" id="IPR007259">
    <property type="entry name" value="GCP"/>
</dbReference>
<name>A0A2G9H5Y8_9LAMI</name>
<dbReference type="GO" id="GO:0007020">
    <property type="term" value="P:microtubule nucleation"/>
    <property type="evidence" value="ECO:0007669"/>
    <property type="project" value="InterPro"/>
</dbReference>
<dbReference type="GO" id="GO:0051011">
    <property type="term" value="F:microtubule minus-end binding"/>
    <property type="evidence" value="ECO:0007669"/>
    <property type="project" value="TreeGrafter"/>
</dbReference>
<dbReference type="EMBL" id="NKXS01002583">
    <property type="protein sequence ID" value="PIN12931.1"/>
    <property type="molecule type" value="Genomic_DNA"/>
</dbReference>
<dbReference type="GO" id="GO:0000278">
    <property type="term" value="P:mitotic cell cycle"/>
    <property type="evidence" value="ECO:0007669"/>
    <property type="project" value="TreeGrafter"/>
</dbReference>
<dbReference type="OrthoDB" id="775571at2759"/>
<evidence type="ECO:0000256" key="4">
    <source>
        <dbReference type="RuleBase" id="RU363050"/>
    </source>
</evidence>
<dbReference type="AlphaFoldDB" id="A0A2G9H5Y8"/>
<dbReference type="PANTHER" id="PTHR19302:SF70">
    <property type="entry name" value="GAMMA-TUBULIN COMPLEX COMPONENT 6"/>
    <property type="match status" value="1"/>
</dbReference>
<comment type="function">
    <text evidence="4">Component of the gamma-tubulin ring complex (gTuRC) which mediates microtubule nucleation.</text>
</comment>
<dbReference type="GO" id="GO:0005874">
    <property type="term" value="C:microtubule"/>
    <property type="evidence" value="ECO:0007669"/>
    <property type="project" value="UniProtKB-KW"/>
</dbReference>
<keyword evidence="6" id="KW-1185">Reference proteome</keyword>
<dbReference type="Proteomes" id="UP000231279">
    <property type="component" value="Unassembled WGS sequence"/>
</dbReference>
<dbReference type="GO" id="GO:0000930">
    <property type="term" value="C:gamma-tubulin complex"/>
    <property type="evidence" value="ECO:0007669"/>
    <property type="project" value="TreeGrafter"/>
</dbReference>
<reference evidence="6" key="1">
    <citation type="journal article" date="2018" name="Gigascience">
        <title>Genome assembly of the Pink Ipe (Handroanthus impetiginosus, Bignoniaceae), a highly valued, ecologically keystone Neotropical timber forest tree.</title>
        <authorList>
            <person name="Silva-Junior O.B."/>
            <person name="Grattapaglia D."/>
            <person name="Novaes E."/>
            <person name="Collevatti R.G."/>
        </authorList>
    </citation>
    <scope>NUCLEOTIDE SEQUENCE [LARGE SCALE GENOMIC DNA]</scope>
    <source>
        <strain evidence="6">cv. UFG-1</strain>
    </source>
</reference>
<dbReference type="GO" id="GO:0043015">
    <property type="term" value="F:gamma-tubulin binding"/>
    <property type="evidence" value="ECO:0007669"/>
    <property type="project" value="InterPro"/>
</dbReference>
<dbReference type="STRING" id="429701.A0A2G9H5Y8"/>
<sequence>MAVGSSNSVMDSLLEKLRLDDPWVPPRSWDSLPSQAAASSQSPFHSAPALYTTSTVSEPSLVRLAMNALQGVESALISIEKLSALFCCGSADRTSNRVPSLWTHCSSTVALGNILASIGQFGCKVFLLCRFVNYFTTPDCGGVRELEENPKSDSFEEGKCSVHNFTLINQAFAISVGKVIDGYVSALNTLSASVSLRRFSKTNNGGCFTRIGHSEITLLEVYLHTAGLRTQVEALGNLCNVNHLTSCFPKSSLEDLRTQADSEFTAFPRSGALLSFLYAQLKVADPDHCALLKFLFLQS</sequence>
<keyword evidence="2 4" id="KW-0493">Microtubule</keyword>
<organism evidence="5 6">
    <name type="scientific">Handroanthus impetiginosus</name>
    <dbReference type="NCBI Taxonomy" id="429701"/>
    <lineage>
        <taxon>Eukaryota</taxon>
        <taxon>Viridiplantae</taxon>
        <taxon>Streptophyta</taxon>
        <taxon>Embryophyta</taxon>
        <taxon>Tracheophyta</taxon>
        <taxon>Spermatophyta</taxon>
        <taxon>Magnoliopsida</taxon>
        <taxon>eudicotyledons</taxon>
        <taxon>Gunneridae</taxon>
        <taxon>Pentapetalae</taxon>
        <taxon>asterids</taxon>
        <taxon>lamiids</taxon>
        <taxon>Lamiales</taxon>
        <taxon>Bignoniaceae</taxon>
        <taxon>Crescentiina</taxon>
        <taxon>Tabebuia alliance</taxon>
        <taxon>Handroanthus</taxon>
    </lineage>
</organism>
<comment type="caution">
    <text evidence="5">The sequence shown here is derived from an EMBL/GenBank/DDBJ whole genome shotgun (WGS) entry which is preliminary data.</text>
</comment>